<dbReference type="InterPro" id="IPR010998">
    <property type="entry name" value="Integrase_recombinase_N"/>
</dbReference>
<dbReference type="Gene3D" id="1.10.150.130">
    <property type="match status" value="1"/>
</dbReference>
<dbReference type="EMBL" id="CP036282">
    <property type="protein sequence ID" value="QDL54977.1"/>
    <property type="molecule type" value="Genomic_DNA"/>
</dbReference>
<name>A0A515EQN7_9BURK</name>
<sequence length="555" mass="62490">MGIKKVFVKTDLTIPKVEQIRNPVGQNVIALEAIPPAITMVRFPAECNASSNRSFDFGRWYGSGADEIIYACQRQIERFLTTHDGDKSAASVVSYCLNGLNTYFDYLLLRSVAEDRSLKLVDINRNLIDGFLVFLDDGKTSAVTQSTRFQAIKAVLVALGQRGLIQIVKTGDNATFPRNAFPNIHRRRQGESPMQRGHRQAFAAAVKSAVMPIFQDGAQPTRELLSYALLTIALHTGRNTTPLLEMGPDCLRSHPKDKLEFLVVYKRRSRQNSTVILGSEKMIESMPTVFPSVARLIRRIIELTQPLREQAPGYLKQRVWLYPSQSNPRAGEIWALSPSMVGLTVKKLVKDFNLRDANGDPLRINISRLRKTFINRINEILGDDLVATAVAAGNTPQVTGNIYLRPGEGSKKNWKFMGVALTRELLSATLGETEKTPTGGCTDTKIGQFAPKRDGATCMNFLDCVRCRNYVVTGDDLYRLFSFYWRIYSERGRMDKRKWERHYAHILRLIDRDVVQAGMQKKAFTQSEVAAARERARIDPHPFWSSNDPLGGFKL</sequence>
<accession>A0A515EQN7</accession>
<evidence type="ECO:0000256" key="1">
    <source>
        <dbReference type="ARBA" id="ARBA00023125"/>
    </source>
</evidence>
<evidence type="ECO:0000313" key="3">
    <source>
        <dbReference type="Proteomes" id="UP000317365"/>
    </source>
</evidence>
<organism evidence="2 3">
    <name type="scientific">Rhodoferax aquaticus</name>
    <dbReference type="NCBI Taxonomy" id="2527691"/>
    <lineage>
        <taxon>Bacteria</taxon>
        <taxon>Pseudomonadati</taxon>
        <taxon>Pseudomonadota</taxon>
        <taxon>Betaproteobacteria</taxon>
        <taxon>Burkholderiales</taxon>
        <taxon>Comamonadaceae</taxon>
        <taxon>Rhodoferax</taxon>
    </lineage>
</organism>
<evidence type="ECO:0000313" key="2">
    <source>
        <dbReference type="EMBL" id="QDL54977.1"/>
    </source>
</evidence>
<keyword evidence="1" id="KW-0238">DNA-binding</keyword>
<proteinExistence type="predicted"/>
<evidence type="ECO:0008006" key="4">
    <source>
        <dbReference type="Google" id="ProtNLM"/>
    </source>
</evidence>
<gene>
    <name evidence="2" type="ORF">EXZ61_12820</name>
</gene>
<dbReference type="Proteomes" id="UP000317365">
    <property type="component" value="Chromosome"/>
</dbReference>
<protein>
    <recommendedName>
        <fullName evidence="4">Core-binding (CB) domain-containing protein</fullName>
    </recommendedName>
</protein>
<dbReference type="AlphaFoldDB" id="A0A515EQN7"/>
<keyword evidence="3" id="KW-1185">Reference proteome</keyword>
<dbReference type="RefSeq" id="WP_142812137.1">
    <property type="nucleotide sequence ID" value="NZ_CP036282.1"/>
</dbReference>
<reference evidence="3" key="2">
    <citation type="journal article" date="2020" name="Int. J. Syst. Evol. Microbiol.">
        <title>Genomic insights into a novel species Rhodoferax aquaticus sp. nov., isolated from freshwater.</title>
        <authorList>
            <person name="Li T."/>
            <person name="Zhuo Y."/>
            <person name="Jin C.Z."/>
            <person name="Wu X."/>
            <person name="Ko S.R."/>
            <person name="Jin F.J."/>
            <person name="Ahn C.Y."/>
            <person name="Oh H.M."/>
            <person name="Lee H.G."/>
            <person name="Jin L."/>
        </authorList>
    </citation>
    <scope>NUCLEOTIDE SEQUENCE [LARGE SCALE GENOMIC DNA]</scope>
    <source>
        <strain evidence="3">Gr-4</strain>
    </source>
</reference>
<dbReference type="KEGG" id="rhg:EXZ61_12820"/>
<reference evidence="3" key="1">
    <citation type="submission" date="2019-02" db="EMBL/GenBank/DDBJ databases">
        <title>Complete genome sequence of Rhodoferax sp. Gr-4.</title>
        <authorList>
            <person name="Jin L."/>
        </authorList>
    </citation>
    <scope>NUCLEOTIDE SEQUENCE [LARGE SCALE GENOMIC DNA]</scope>
    <source>
        <strain evidence="3">Gr-4</strain>
    </source>
</reference>
<dbReference type="GO" id="GO:0003677">
    <property type="term" value="F:DNA binding"/>
    <property type="evidence" value="ECO:0007669"/>
    <property type="project" value="UniProtKB-KW"/>
</dbReference>